<dbReference type="Gene3D" id="2.60.120.260">
    <property type="entry name" value="Galactose-binding domain-like"/>
    <property type="match status" value="1"/>
</dbReference>
<reference evidence="3" key="1">
    <citation type="submission" date="2019-10" db="EMBL/GenBank/DDBJ databases">
        <title>Lacipirellula parvula gen. nov., sp. nov., representing a lineage of planctomycetes widespread in freshwater anoxic habitats, and description of the family Lacipirellulaceae.</title>
        <authorList>
            <person name="Dedysh S.N."/>
            <person name="Kulichevskaya I.S."/>
            <person name="Beletsky A.V."/>
            <person name="Rakitin A.L."/>
            <person name="Mardanov A.V."/>
            <person name="Ivanova A.A."/>
            <person name="Saltykova V.X."/>
            <person name="Rijpstra W.I.C."/>
            <person name="Sinninghe Damste J.S."/>
            <person name="Ravin N.V."/>
        </authorList>
    </citation>
    <scope>NUCLEOTIDE SEQUENCE [LARGE SCALE GENOMIC DNA]</scope>
    <source>
        <strain evidence="3">PX69</strain>
    </source>
</reference>
<gene>
    <name evidence="2" type="ORF">PLANPX_5532</name>
</gene>
<dbReference type="Pfam" id="PF00932">
    <property type="entry name" value="LTD"/>
    <property type="match status" value="1"/>
</dbReference>
<accession>A0A5K7XGE8</accession>
<dbReference type="AlphaFoldDB" id="A0A5K7XGE8"/>
<protein>
    <recommendedName>
        <fullName evidence="1">LTD domain-containing protein</fullName>
    </recommendedName>
</protein>
<dbReference type="RefSeq" id="WP_152101192.1">
    <property type="nucleotide sequence ID" value="NZ_AP021861.1"/>
</dbReference>
<sequence>MRQRPPASATDNARRLGLELLEPRWPLDASMLRITEIVASNDESLHDYDGDSSDWVEIFNPGAEAVDLSGMKLTDNANNLSKWTFPAGSSIAGGGFRIVFASSKNTVKPNGEIHTSFNLSADGEYLGLVAADGLTIIDQFAPKFPAQTEDVSYGRGMTALGSSVTLIDAGGAAKAWAPTSSVYDATWTSVGFNDAAFNIVGPTGLGYENNPGDAVNYVADIATTVPSGIGSLYVRMTFDLANFSGIHQLKLRMKYDDGFRAYLNGVEIAESNAPDVTRWDSQATAAHDDAQSKLYQEFDVSAAIPQLRLGQNVLAIHALNVAAGSDMLLTPILVGFGAQITSPETIGFFETPTPGYANIAAPTAGFAGSPTFSVPHGLYDAAQLVSITSATPGAVIVYTTNGSTPTVNAALVPTNGTLYTGPITIAATTTLRAIAFKTGFKPSFIESSTYLFLNDVINQSPLGQVPAGWPASGVNGQQLNYGIDPDIVNLYGAQAIKDSLASLPSLSITTDLANLFDPSTGIYVNAYSDGRSWERAASAELLNPDGSEGFAVNAGLRIRGGYSRTGDNPKHSLRLYFRSEYGDGKLDYPLFGDEGASEFDVIDLRTDQNYSWSFDGNPLNSFVREVFGRDMQRELGDPYTRSRYYHLYLNGVYWGIYQTQERVEEFYGETYLGGDEDDYDVVKSGWNDGLGYQMDAGNDAAFQQLYQLAQNLAVNPTTNANNYYTLQGLNPDGTRNPSLPVLLDADNLINYMLIIIYTGGYDSSLSRFLGDNQANNWFGIYNRTAADEGFQFFIHDNEHSLGAEGQGHGTQNIDRTGPFNNGNQNSLYYFNPTYLHQDLLSHPEYRQRFIDKVQEYFFNGGPMTPLASVALLNQRIAQVEPAVIAEAARWGDSKVAVPYNKSTWQTEINWLRNTYFRSRSSTVLGQLRADGLYVAIPAFSLASNRVPFGSLLSLASVGGGTIYYTTDGQTDPRLVGGAINPSAAVQPFLSPFAINGNVTIRARFRTSTGAWSPLVEMSYTAYLAGDYTGDAVVDGADFLAWQRSYGEAATPIGSGADGSQDGVINDVDLDIWKARFGDVAPSAASTNAAAVSASAASLLAEEETPTPSAAVADEGDSLPVDAAFASLAGWRTESSLPPNAPLLAIRRERWLDAPSRRAHQAFDQSWPPRLRWQHASSVGLIEELPADELDASAATELELEEFDAAFDALPAI</sequence>
<dbReference type="PROSITE" id="PS51841">
    <property type="entry name" value="LTD"/>
    <property type="match status" value="1"/>
</dbReference>
<keyword evidence="3" id="KW-1185">Reference proteome</keyword>
<evidence type="ECO:0000313" key="3">
    <source>
        <dbReference type="Proteomes" id="UP000326837"/>
    </source>
</evidence>
<dbReference type="Pfam" id="PF08757">
    <property type="entry name" value="CotH"/>
    <property type="match status" value="1"/>
</dbReference>
<dbReference type="Pfam" id="PF13290">
    <property type="entry name" value="CHB_HEX_C_1"/>
    <property type="match status" value="1"/>
</dbReference>
<dbReference type="InterPro" id="IPR014867">
    <property type="entry name" value="Spore_coat_CotH_CotH2/3/7"/>
</dbReference>
<proteinExistence type="predicted"/>
<name>A0A5K7XGE8_9BACT</name>
<dbReference type="InterPro" id="IPR036415">
    <property type="entry name" value="Lamin_tail_dom_sf"/>
</dbReference>
<organism evidence="2 3">
    <name type="scientific">Lacipirellula parvula</name>
    <dbReference type="NCBI Taxonomy" id="2650471"/>
    <lineage>
        <taxon>Bacteria</taxon>
        <taxon>Pseudomonadati</taxon>
        <taxon>Planctomycetota</taxon>
        <taxon>Planctomycetia</taxon>
        <taxon>Pirellulales</taxon>
        <taxon>Lacipirellulaceae</taxon>
        <taxon>Lacipirellula</taxon>
    </lineage>
</organism>
<evidence type="ECO:0000259" key="1">
    <source>
        <dbReference type="PROSITE" id="PS51841"/>
    </source>
</evidence>
<evidence type="ECO:0000313" key="2">
    <source>
        <dbReference type="EMBL" id="BBO35920.1"/>
    </source>
</evidence>
<dbReference type="EMBL" id="AP021861">
    <property type="protein sequence ID" value="BBO35920.1"/>
    <property type="molecule type" value="Genomic_DNA"/>
</dbReference>
<dbReference type="GO" id="GO:0000272">
    <property type="term" value="P:polysaccharide catabolic process"/>
    <property type="evidence" value="ECO:0007669"/>
    <property type="project" value="InterPro"/>
</dbReference>
<dbReference type="KEGG" id="lpav:PLANPX_5532"/>
<dbReference type="InterPro" id="IPR059177">
    <property type="entry name" value="GH29D-like_dom"/>
</dbReference>
<dbReference type="Proteomes" id="UP000326837">
    <property type="component" value="Chromosome"/>
</dbReference>
<dbReference type="SUPFAM" id="SSF74853">
    <property type="entry name" value="Lamin A/C globular tail domain"/>
    <property type="match status" value="1"/>
</dbReference>
<dbReference type="Gene3D" id="2.60.40.1260">
    <property type="entry name" value="Lamin Tail domain"/>
    <property type="match status" value="1"/>
</dbReference>
<dbReference type="InterPro" id="IPR001322">
    <property type="entry name" value="Lamin_tail_dom"/>
</dbReference>
<dbReference type="InterPro" id="IPR036439">
    <property type="entry name" value="Dockerin_dom_sf"/>
</dbReference>
<feature type="domain" description="LTD" evidence="1">
    <location>
        <begin position="23"/>
        <end position="189"/>
    </location>
</feature>
<dbReference type="Gene3D" id="1.10.1330.10">
    <property type="entry name" value="Dockerin domain"/>
    <property type="match status" value="1"/>
</dbReference>